<feature type="compositionally biased region" description="Polar residues" evidence="2">
    <location>
        <begin position="475"/>
        <end position="493"/>
    </location>
</feature>
<evidence type="ECO:0000256" key="1">
    <source>
        <dbReference type="SAM" id="Coils"/>
    </source>
</evidence>
<evidence type="ECO:0000313" key="4">
    <source>
        <dbReference type="Proteomes" id="UP001302126"/>
    </source>
</evidence>
<feature type="compositionally biased region" description="Polar residues" evidence="2">
    <location>
        <begin position="228"/>
        <end position="237"/>
    </location>
</feature>
<feature type="compositionally biased region" description="Basic and acidic residues" evidence="2">
    <location>
        <begin position="1"/>
        <end position="10"/>
    </location>
</feature>
<accession>A0AAN6WUC8</accession>
<feature type="compositionally biased region" description="Polar residues" evidence="2">
    <location>
        <begin position="263"/>
        <end position="272"/>
    </location>
</feature>
<feature type="region of interest" description="Disordered" evidence="2">
    <location>
        <begin position="1"/>
        <end position="342"/>
    </location>
</feature>
<feature type="compositionally biased region" description="Basic residues" evidence="2">
    <location>
        <begin position="111"/>
        <end position="122"/>
    </location>
</feature>
<protein>
    <recommendedName>
        <fullName evidence="5">t-SNARE coiled-coil homology domain-containing protein</fullName>
    </recommendedName>
</protein>
<feature type="compositionally biased region" description="Basic and acidic residues" evidence="2">
    <location>
        <begin position="144"/>
        <end position="159"/>
    </location>
</feature>
<keyword evidence="4" id="KW-1185">Reference proteome</keyword>
<evidence type="ECO:0000256" key="2">
    <source>
        <dbReference type="SAM" id="MobiDB-lite"/>
    </source>
</evidence>
<dbReference type="EMBL" id="MU864387">
    <property type="protein sequence ID" value="KAK4188538.1"/>
    <property type="molecule type" value="Genomic_DNA"/>
</dbReference>
<organism evidence="3 4">
    <name type="scientific">Podospora australis</name>
    <dbReference type="NCBI Taxonomy" id="1536484"/>
    <lineage>
        <taxon>Eukaryota</taxon>
        <taxon>Fungi</taxon>
        <taxon>Dikarya</taxon>
        <taxon>Ascomycota</taxon>
        <taxon>Pezizomycotina</taxon>
        <taxon>Sordariomycetes</taxon>
        <taxon>Sordariomycetidae</taxon>
        <taxon>Sordariales</taxon>
        <taxon>Podosporaceae</taxon>
        <taxon>Podospora</taxon>
    </lineage>
</organism>
<feature type="compositionally biased region" description="Basic and acidic residues" evidence="2">
    <location>
        <begin position="167"/>
        <end position="177"/>
    </location>
</feature>
<reference evidence="3" key="1">
    <citation type="journal article" date="2023" name="Mol. Phylogenet. Evol.">
        <title>Genome-scale phylogeny and comparative genomics of the fungal order Sordariales.</title>
        <authorList>
            <person name="Hensen N."/>
            <person name="Bonometti L."/>
            <person name="Westerberg I."/>
            <person name="Brannstrom I.O."/>
            <person name="Guillou S."/>
            <person name="Cros-Aarteil S."/>
            <person name="Calhoun S."/>
            <person name="Haridas S."/>
            <person name="Kuo A."/>
            <person name="Mondo S."/>
            <person name="Pangilinan J."/>
            <person name="Riley R."/>
            <person name="LaButti K."/>
            <person name="Andreopoulos B."/>
            <person name="Lipzen A."/>
            <person name="Chen C."/>
            <person name="Yan M."/>
            <person name="Daum C."/>
            <person name="Ng V."/>
            <person name="Clum A."/>
            <person name="Steindorff A."/>
            <person name="Ohm R.A."/>
            <person name="Martin F."/>
            <person name="Silar P."/>
            <person name="Natvig D.O."/>
            <person name="Lalanne C."/>
            <person name="Gautier V."/>
            <person name="Ament-Velasquez S.L."/>
            <person name="Kruys A."/>
            <person name="Hutchinson M.I."/>
            <person name="Powell A.J."/>
            <person name="Barry K."/>
            <person name="Miller A.N."/>
            <person name="Grigoriev I.V."/>
            <person name="Debuchy R."/>
            <person name="Gladieux P."/>
            <person name="Hiltunen Thoren M."/>
            <person name="Johannesson H."/>
        </authorList>
    </citation>
    <scope>NUCLEOTIDE SEQUENCE</scope>
    <source>
        <strain evidence="3">PSN309</strain>
    </source>
</reference>
<feature type="compositionally biased region" description="Polar residues" evidence="2">
    <location>
        <begin position="190"/>
        <end position="203"/>
    </location>
</feature>
<feature type="compositionally biased region" description="Low complexity" evidence="2">
    <location>
        <begin position="208"/>
        <end position="220"/>
    </location>
</feature>
<dbReference type="AlphaFoldDB" id="A0AAN6WUC8"/>
<proteinExistence type="predicted"/>
<comment type="caution">
    <text evidence="3">The sequence shown here is derived from an EMBL/GenBank/DDBJ whole genome shotgun (WGS) entry which is preliminary data.</text>
</comment>
<dbReference type="SUPFAM" id="SSF58038">
    <property type="entry name" value="SNARE fusion complex"/>
    <property type="match status" value="1"/>
</dbReference>
<dbReference type="Proteomes" id="UP001302126">
    <property type="component" value="Unassembled WGS sequence"/>
</dbReference>
<feature type="compositionally biased region" description="Basic and acidic residues" evidence="2">
    <location>
        <begin position="99"/>
        <end position="110"/>
    </location>
</feature>
<keyword evidence="1" id="KW-0175">Coiled coil</keyword>
<gene>
    <name evidence="3" type="ORF">QBC35DRAFT_496148</name>
</gene>
<name>A0AAN6WUC8_9PEZI</name>
<feature type="compositionally biased region" description="Basic and acidic residues" evidence="2">
    <location>
        <begin position="243"/>
        <end position="254"/>
    </location>
</feature>
<feature type="coiled-coil region" evidence="1">
    <location>
        <begin position="352"/>
        <end position="379"/>
    </location>
</feature>
<evidence type="ECO:0000313" key="3">
    <source>
        <dbReference type="EMBL" id="KAK4188538.1"/>
    </source>
</evidence>
<feature type="region of interest" description="Disordered" evidence="2">
    <location>
        <begin position="475"/>
        <end position="516"/>
    </location>
</feature>
<reference evidence="3" key="2">
    <citation type="submission" date="2023-05" db="EMBL/GenBank/DDBJ databases">
        <authorList>
            <consortium name="Lawrence Berkeley National Laboratory"/>
            <person name="Steindorff A."/>
            <person name="Hensen N."/>
            <person name="Bonometti L."/>
            <person name="Westerberg I."/>
            <person name="Brannstrom I.O."/>
            <person name="Guillou S."/>
            <person name="Cros-Aarteil S."/>
            <person name="Calhoun S."/>
            <person name="Haridas S."/>
            <person name="Kuo A."/>
            <person name="Mondo S."/>
            <person name="Pangilinan J."/>
            <person name="Riley R."/>
            <person name="Labutti K."/>
            <person name="Andreopoulos B."/>
            <person name="Lipzen A."/>
            <person name="Chen C."/>
            <person name="Yanf M."/>
            <person name="Daum C."/>
            <person name="Ng V."/>
            <person name="Clum A."/>
            <person name="Ohm R."/>
            <person name="Martin F."/>
            <person name="Silar P."/>
            <person name="Natvig D."/>
            <person name="Lalanne C."/>
            <person name="Gautier V."/>
            <person name="Ament-Velasquez S.L."/>
            <person name="Kruys A."/>
            <person name="Hutchinson M.I."/>
            <person name="Powell A.J."/>
            <person name="Barry K."/>
            <person name="Miller A.N."/>
            <person name="Grigoriev I.V."/>
            <person name="Debuchy R."/>
            <person name="Gladieux P."/>
            <person name="Thoren M.H."/>
            <person name="Johannesson H."/>
        </authorList>
    </citation>
    <scope>NUCLEOTIDE SEQUENCE</scope>
    <source>
        <strain evidence="3">PSN309</strain>
    </source>
</reference>
<evidence type="ECO:0008006" key="5">
    <source>
        <dbReference type="Google" id="ProtNLM"/>
    </source>
</evidence>
<feature type="compositionally biased region" description="Low complexity" evidence="2">
    <location>
        <begin position="30"/>
        <end position="42"/>
    </location>
</feature>
<sequence length="576" mass="64305">MEPEFFKELSVDSPSPRGNDSDSSETLVNSASTATITASSRTLDTNSDGSDKSSNDPLLGHKMAVEGNLKRRPPPLNLNKETQPQEANRARTGTWEVPTPEHVERLSLNEKKKKKKPGRSRFRAWFSSCLKPDLSGSDEEVREEDEKQMEMEYLEHPDMGRFGSLFRKSDDKEKVEPPEQNPYQAAPTDNYAQSNAYTANQNRHVAPGRHGLPSGPHPGSSAPPPYTQSPSLYSKDSPTFPADSKRQDTGKAGDSRYQAGSPGLQSAGSSSAVGYGNDRFGATTGYGSRRYDNSAAYGRDNYNAAPPQKPAGGYGGLGDGDNELFKNYVPPSQRNDASIPAGPDNYDQMTEEEKQEAEIQAQKREISRLRNETEDTLDSVLGKLEYGNRTAEQAHESLVRQDEHLYKVNEKVMEATIQARVADANVKDLRDANKSMFNFYAMSRKRREGLNDERLVAELQEKDERERMQLETQQAKARNRQRMQGSTQQTFGSGRSAADTSRYKFEDDDGDQEEQEMRIADKTERALFGAQQLHHRALAIGEGLEDSVANINRIQDKTSNATDKVIRNNNKLKMFE</sequence>